<evidence type="ECO:0000259" key="4">
    <source>
        <dbReference type="Pfam" id="PF08241"/>
    </source>
</evidence>
<dbReference type="InterPro" id="IPR020596">
    <property type="entry name" value="rRNA_Ade_Mease_Trfase_CS"/>
</dbReference>
<reference evidence="5 6" key="1">
    <citation type="submission" date="2020-05" db="EMBL/GenBank/DDBJ databases">
        <title>Genome Sequencing of Type Strains.</title>
        <authorList>
            <person name="Lemaire J.F."/>
            <person name="Inderbitzin P."/>
            <person name="Gregorio O.A."/>
            <person name="Collins S.B."/>
            <person name="Wespe N."/>
            <person name="Knight-Connoni V."/>
        </authorList>
    </citation>
    <scope>NUCLEOTIDE SEQUENCE [LARGE SCALE GENOMIC DNA]</scope>
    <source>
        <strain evidence="5 6">DSM 20512</strain>
    </source>
</reference>
<dbReference type="Gene3D" id="3.40.50.150">
    <property type="entry name" value="Vaccinia Virus protein VP39"/>
    <property type="match status" value="1"/>
</dbReference>
<keyword evidence="3 5" id="KW-0808">Transferase</keyword>
<evidence type="ECO:0000256" key="3">
    <source>
        <dbReference type="ARBA" id="ARBA00022679"/>
    </source>
</evidence>
<dbReference type="PANTHER" id="PTHR44942:SF4">
    <property type="entry name" value="METHYLTRANSFERASE TYPE 11 DOMAIN-CONTAINING PROTEIN"/>
    <property type="match status" value="1"/>
</dbReference>
<dbReference type="Pfam" id="PF08241">
    <property type="entry name" value="Methyltransf_11"/>
    <property type="match status" value="1"/>
</dbReference>
<comment type="caution">
    <text evidence="5">The sequence shown here is derived from an EMBL/GenBank/DDBJ whole genome shotgun (WGS) entry which is preliminary data.</text>
</comment>
<dbReference type="InterPro" id="IPR013216">
    <property type="entry name" value="Methyltransf_11"/>
</dbReference>
<dbReference type="PANTHER" id="PTHR44942">
    <property type="entry name" value="METHYLTRANSF_11 DOMAIN-CONTAINING PROTEIN"/>
    <property type="match status" value="1"/>
</dbReference>
<dbReference type="Proteomes" id="UP000539146">
    <property type="component" value="Unassembled WGS sequence"/>
</dbReference>
<dbReference type="GO" id="GO:0000179">
    <property type="term" value="F:rRNA (adenine-N6,N6-)-dimethyltransferase activity"/>
    <property type="evidence" value="ECO:0007669"/>
    <property type="project" value="InterPro"/>
</dbReference>
<dbReference type="RefSeq" id="WP_175326026.1">
    <property type="nucleotide sequence ID" value="NZ_BAAAWP010000001.1"/>
</dbReference>
<dbReference type="EMBL" id="JABMCG010000104">
    <property type="protein sequence ID" value="NUU28354.1"/>
    <property type="molecule type" value="Genomic_DNA"/>
</dbReference>
<dbReference type="PROSITE" id="PS01131">
    <property type="entry name" value="RRNA_A_DIMETH"/>
    <property type="match status" value="1"/>
</dbReference>
<keyword evidence="2 5" id="KW-0489">Methyltransferase</keyword>
<dbReference type="InterPro" id="IPR051052">
    <property type="entry name" value="Diverse_substrate_MTase"/>
</dbReference>
<protein>
    <submittedName>
        <fullName evidence="5">Class I SAM-dependent methyltransferase</fullName>
    </submittedName>
</protein>
<evidence type="ECO:0000313" key="5">
    <source>
        <dbReference type="EMBL" id="NUU28354.1"/>
    </source>
</evidence>
<proteinExistence type="inferred from homology"/>
<accession>A0A850DSQ7</accession>
<gene>
    <name evidence="5" type="ORF">HP467_09560</name>
</gene>
<evidence type="ECO:0000313" key="6">
    <source>
        <dbReference type="Proteomes" id="UP000539146"/>
    </source>
</evidence>
<dbReference type="SUPFAM" id="SSF53335">
    <property type="entry name" value="S-adenosyl-L-methionine-dependent methyltransferases"/>
    <property type="match status" value="1"/>
</dbReference>
<sequence length="243" mass="26174">MTDDRFARSFGSAVDAYERGRPGYPDAVAAALVPDGTALVVDVGAGTGKFTRSMLGRAAEVVAVEPDPAMRARLADLLPTVRALDGTGEAVPLPDGAADVVTFAQSWHWVDRAAGAAEAWRVLRPGGTLGLVWNVRDETRPWAARVGAIVAQPEARTGQQVQPLVGPPFDAGVHETVRWTHEQDRGAFLDAIASRSYVIVLPEDERRAVLDAVRRVVDEDPETAGRPTIPVDYVAHVHRYVRS</sequence>
<feature type="domain" description="Methyltransferase type 11" evidence="4">
    <location>
        <begin position="41"/>
        <end position="129"/>
    </location>
</feature>
<dbReference type="InterPro" id="IPR029063">
    <property type="entry name" value="SAM-dependent_MTases_sf"/>
</dbReference>
<dbReference type="AlphaFoldDB" id="A0A850DSQ7"/>
<dbReference type="CDD" id="cd02440">
    <property type="entry name" value="AdoMet_MTases"/>
    <property type="match status" value="1"/>
</dbReference>
<evidence type="ECO:0000256" key="2">
    <source>
        <dbReference type="ARBA" id="ARBA00022603"/>
    </source>
</evidence>
<evidence type="ECO:0000256" key="1">
    <source>
        <dbReference type="ARBA" id="ARBA00008361"/>
    </source>
</evidence>
<name>A0A850DSQ7_9MICO</name>
<organism evidence="5 6">
    <name type="scientific">Curtobacterium citreum</name>
    <dbReference type="NCBI Taxonomy" id="2036"/>
    <lineage>
        <taxon>Bacteria</taxon>
        <taxon>Bacillati</taxon>
        <taxon>Actinomycetota</taxon>
        <taxon>Actinomycetes</taxon>
        <taxon>Micrococcales</taxon>
        <taxon>Microbacteriaceae</taxon>
        <taxon>Curtobacterium</taxon>
    </lineage>
</organism>
<comment type="similarity">
    <text evidence="1">Belongs to the methyltransferase superfamily.</text>
</comment>